<dbReference type="Proteomes" id="UP000324595">
    <property type="component" value="Unassembled WGS sequence"/>
</dbReference>
<dbReference type="OrthoDB" id="1523964at2"/>
<proteinExistence type="predicted"/>
<comment type="caution">
    <text evidence="1">The sequence shown here is derived from an EMBL/GenBank/DDBJ whole genome shotgun (WGS) entry which is preliminary data.</text>
</comment>
<gene>
    <name evidence="1" type="ORF">LX73_2335</name>
</gene>
<dbReference type="AlphaFoldDB" id="A0A5D3YG40"/>
<evidence type="ECO:0000313" key="2">
    <source>
        <dbReference type="Proteomes" id="UP000324595"/>
    </source>
</evidence>
<evidence type="ECO:0000313" key="1">
    <source>
        <dbReference type="EMBL" id="TYP92088.1"/>
    </source>
</evidence>
<accession>A0A5D3YG40</accession>
<name>A0A5D3YG40_9BACT</name>
<dbReference type="EMBL" id="VNHY01000004">
    <property type="protein sequence ID" value="TYP92088.1"/>
    <property type="molecule type" value="Genomic_DNA"/>
</dbReference>
<keyword evidence="2" id="KW-1185">Reference proteome</keyword>
<reference evidence="1 2" key="1">
    <citation type="submission" date="2019-07" db="EMBL/GenBank/DDBJ databases">
        <title>Genomic Encyclopedia of Archaeal and Bacterial Type Strains, Phase II (KMG-II): from individual species to whole genera.</title>
        <authorList>
            <person name="Goeker M."/>
        </authorList>
    </citation>
    <scope>NUCLEOTIDE SEQUENCE [LARGE SCALE GENOMIC DNA]</scope>
    <source>
        <strain evidence="1 2">DSM 21935</strain>
    </source>
</reference>
<organism evidence="1 2">
    <name type="scientific">Fodinibius salinus</name>
    <dbReference type="NCBI Taxonomy" id="860790"/>
    <lineage>
        <taxon>Bacteria</taxon>
        <taxon>Pseudomonadati</taxon>
        <taxon>Balneolota</taxon>
        <taxon>Balneolia</taxon>
        <taxon>Balneolales</taxon>
        <taxon>Balneolaceae</taxon>
        <taxon>Fodinibius</taxon>
    </lineage>
</organism>
<dbReference type="RefSeq" id="WP_148899649.1">
    <property type="nucleotide sequence ID" value="NZ_VNHY01000004.1"/>
</dbReference>
<protein>
    <submittedName>
        <fullName evidence="1">Uncharacterized protein</fullName>
    </submittedName>
</protein>
<sequence>MKNSKEQLIKKASYYTPAKSVELDASGGANDEQTIKFTGLDNELYGVNRFLAGGTGLNEVVATASFNNGRDDKFEEIHLNCLNQLFMNRSLRGALPIQRGDEMFLTLKNTGANPHIVNTEIIGFDDFQLQQKRQKYESNGGQFPKPEFVYLKNTTIPAGTTKSKFSISLPSYKLRLYRMAFATDDPGQNLTVAIRQARKKIKPEVYISQLNNEFKNMDIILPQTLAASTPFDLFVSNADGANSYQLSMLAECYKI</sequence>